<dbReference type="AlphaFoldDB" id="A0A0B2BPS6"/>
<dbReference type="Gene3D" id="1.10.357.10">
    <property type="entry name" value="Tetracycline Repressor, domain 2"/>
    <property type="match status" value="1"/>
</dbReference>
<dbReference type="Pfam" id="PF00440">
    <property type="entry name" value="TetR_N"/>
    <property type="match status" value="1"/>
</dbReference>
<keyword evidence="5" id="KW-1185">Reference proteome</keyword>
<evidence type="ECO:0000259" key="3">
    <source>
        <dbReference type="PROSITE" id="PS50977"/>
    </source>
</evidence>
<name>A0A0B2BPS6_9ACTN</name>
<dbReference type="SUPFAM" id="SSF48498">
    <property type="entry name" value="Tetracyclin repressor-like, C-terminal domain"/>
    <property type="match status" value="1"/>
</dbReference>
<dbReference type="InterPro" id="IPR009057">
    <property type="entry name" value="Homeodomain-like_sf"/>
</dbReference>
<dbReference type="PANTHER" id="PTHR30055:SF235">
    <property type="entry name" value="TRANSCRIPTIONAL REGULATORY PROTEIN"/>
    <property type="match status" value="1"/>
</dbReference>
<dbReference type="PROSITE" id="PS50977">
    <property type="entry name" value="HTH_TETR_2"/>
    <property type="match status" value="1"/>
</dbReference>
<organism evidence="4 5">
    <name type="scientific">Mumia flava</name>
    <dbReference type="NCBI Taxonomy" id="1348852"/>
    <lineage>
        <taxon>Bacteria</taxon>
        <taxon>Bacillati</taxon>
        <taxon>Actinomycetota</taxon>
        <taxon>Actinomycetes</taxon>
        <taxon>Propionibacteriales</taxon>
        <taxon>Nocardioidaceae</taxon>
        <taxon>Mumia</taxon>
    </lineage>
</organism>
<dbReference type="Proteomes" id="UP000230842">
    <property type="component" value="Unassembled WGS sequence"/>
</dbReference>
<evidence type="ECO:0000256" key="2">
    <source>
        <dbReference type="PROSITE-ProRule" id="PRU00335"/>
    </source>
</evidence>
<evidence type="ECO:0000313" key="4">
    <source>
        <dbReference type="EMBL" id="PJJ56536.1"/>
    </source>
</evidence>
<gene>
    <name evidence="4" type="ORF">CLV56_0745</name>
</gene>
<keyword evidence="1 2" id="KW-0238">DNA-binding</keyword>
<dbReference type="EMBL" id="PGEZ01000001">
    <property type="protein sequence ID" value="PJJ56536.1"/>
    <property type="molecule type" value="Genomic_DNA"/>
</dbReference>
<feature type="domain" description="HTH tetR-type" evidence="3">
    <location>
        <begin position="7"/>
        <end position="67"/>
    </location>
</feature>
<dbReference type="GO" id="GO:0000976">
    <property type="term" value="F:transcription cis-regulatory region binding"/>
    <property type="evidence" value="ECO:0007669"/>
    <property type="project" value="TreeGrafter"/>
</dbReference>
<evidence type="ECO:0000313" key="5">
    <source>
        <dbReference type="Proteomes" id="UP000230842"/>
    </source>
</evidence>
<proteinExistence type="predicted"/>
<protein>
    <submittedName>
        <fullName evidence="4">AcrR family transcriptional regulator</fullName>
    </submittedName>
</protein>
<dbReference type="InterPro" id="IPR001647">
    <property type="entry name" value="HTH_TetR"/>
</dbReference>
<sequence>MTGPGARESRDAVTAAAAELFAERGYASVTIRDIAEAAGVSPALVMKCGGSKKELFLRVATVTAPPLPDVPAHRLGETLVAALVERYTVDAVEPLTRAVLLRLSAPEPDAVRERFVAEYLVPLTARLDGPDAAVRAELALAALAGLATTQRILQLPRSREALDSVVARYAPVVQALLDG</sequence>
<dbReference type="GO" id="GO:0003700">
    <property type="term" value="F:DNA-binding transcription factor activity"/>
    <property type="evidence" value="ECO:0007669"/>
    <property type="project" value="TreeGrafter"/>
</dbReference>
<dbReference type="InterPro" id="IPR050109">
    <property type="entry name" value="HTH-type_TetR-like_transc_reg"/>
</dbReference>
<reference evidence="4 5" key="1">
    <citation type="submission" date="2017-11" db="EMBL/GenBank/DDBJ databases">
        <title>Genomic Encyclopedia of Archaeal and Bacterial Type Strains, Phase II (KMG-II): From Individual Species to Whole Genera.</title>
        <authorList>
            <person name="Goeker M."/>
        </authorList>
    </citation>
    <scope>NUCLEOTIDE SEQUENCE [LARGE SCALE GENOMIC DNA]</scope>
    <source>
        <strain evidence="4 5">DSM 27763</strain>
    </source>
</reference>
<accession>A0A0B2BPS6</accession>
<dbReference type="PRINTS" id="PR00455">
    <property type="entry name" value="HTHTETR"/>
</dbReference>
<dbReference type="PANTHER" id="PTHR30055">
    <property type="entry name" value="HTH-TYPE TRANSCRIPTIONAL REGULATOR RUTR"/>
    <property type="match status" value="1"/>
</dbReference>
<evidence type="ECO:0000256" key="1">
    <source>
        <dbReference type="ARBA" id="ARBA00023125"/>
    </source>
</evidence>
<feature type="DNA-binding region" description="H-T-H motif" evidence="2">
    <location>
        <begin position="30"/>
        <end position="49"/>
    </location>
</feature>
<dbReference type="SUPFAM" id="SSF46689">
    <property type="entry name" value="Homeodomain-like"/>
    <property type="match status" value="1"/>
</dbReference>
<dbReference type="Pfam" id="PF17920">
    <property type="entry name" value="TetR_C_16"/>
    <property type="match status" value="1"/>
</dbReference>
<dbReference type="InterPro" id="IPR041678">
    <property type="entry name" value="TetR_C_16"/>
</dbReference>
<dbReference type="OrthoDB" id="4867607at2"/>
<dbReference type="InterPro" id="IPR036271">
    <property type="entry name" value="Tet_transcr_reg_TetR-rel_C_sf"/>
</dbReference>
<comment type="caution">
    <text evidence="4">The sequence shown here is derived from an EMBL/GenBank/DDBJ whole genome shotgun (WGS) entry which is preliminary data.</text>
</comment>
<dbReference type="RefSeq" id="WP_039345636.1">
    <property type="nucleotide sequence ID" value="NZ_PGEZ01000001.1"/>
</dbReference>